<dbReference type="EMBL" id="PREZ01000011">
    <property type="protein sequence ID" value="PPA68544.1"/>
    <property type="molecule type" value="Genomic_DNA"/>
</dbReference>
<dbReference type="OrthoDB" id="1653819at2"/>
<evidence type="ECO:0000256" key="1">
    <source>
        <dbReference type="SAM" id="Phobius"/>
    </source>
</evidence>
<dbReference type="Pfam" id="PF09578">
    <property type="entry name" value="Spore_YabQ"/>
    <property type="match status" value="1"/>
</dbReference>
<dbReference type="NCBIfam" id="TIGR02893">
    <property type="entry name" value="spore_yabQ"/>
    <property type="match status" value="1"/>
</dbReference>
<accession>A0A2S5G6J0</accession>
<name>A0A2S5G6J0_9BACL</name>
<keyword evidence="1" id="KW-1133">Transmembrane helix</keyword>
<keyword evidence="3" id="KW-1185">Reference proteome</keyword>
<keyword evidence="1" id="KW-0472">Membrane</keyword>
<feature type="transmembrane region" description="Helical" evidence="1">
    <location>
        <begin position="107"/>
        <end position="124"/>
    </location>
</feature>
<comment type="caution">
    <text evidence="2">The sequence shown here is derived from an EMBL/GenBank/DDBJ whole genome shotgun (WGS) entry which is preliminary data.</text>
</comment>
<dbReference type="RefSeq" id="WP_104059831.1">
    <property type="nucleotide sequence ID" value="NZ_PREZ01000011.1"/>
</dbReference>
<protein>
    <submittedName>
        <fullName evidence="2">Spore cortex biosynthesis protein YabQ</fullName>
    </submittedName>
</protein>
<feature type="transmembrane region" description="Helical" evidence="1">
    <location>
        <begin position="6"/>
        <end position="27"/>
    </location>
</feature>
<proteinExistence type="predicted"/>
<organism evidence="2 3">
    <name type="scientific">Jeotgalibacillus proteolyticus</name>
    <dbReference type="NCBI Taxonomy" id="2082395"/>
    <lineage>
        <taxon>Bacteria</taxon>
        <taxon>Bacillati</taxon>
        <taxon>Bacillota</taxon>
        <taxon>Bacilli</taxon>
        <taxon>Bacillales</taxon>
        <taxon>Caryophanaceae</taxon>
        <taxon>Jeotgalibacillus</taxon>
    </lineage>
</organism>
<feature type="transmembrane region" description="Helical" evidence="1">
    <location>
        <begin position="130"/>
        <end position="153"/>
    </location>
</feature>
<dbReference type="Proteomes" id="UP000239047">
    <property type="component" value="Unassembled WGS sequence"/>
</dbReference>
<sequence length="182" mass="21051">MILDLQLQVMSTMLAAGLVIGLNLTLYDRYITRSGSTGWRWVTDGVFWVVQALLVFILLFNVNGGEWRLYVLLSILCGFAGYEALVKKSFIYLLGIVDRVVKWVVKVITSIFTIFVFTPILWIWKLILLIAIGGFTVFCRILQVVGRIVAFPFRPFIQFSRKKGIFFAKKIKKWLNLLYNRE</sequence>
<dbReference type="InterPro" id="IPR019074">
    <property type="entry name" value="YabQ"/>
</dbReference>
<evidence type="ECO:0000313" key="2">
    <source>
        <dbReference type="EMBL" id="PPA68544.1"/>
    </source>
</evidence>
<keyword evidence="1" id="KW-0812">Transmembrane</keyword>
<feature type="transmembrane region" description="Helical" evidence="1">
    <location>
        <begin position="67"/>
        <end position="86"/>
    </location>
</feature>
<reference evidence="2 3" key="1">
    <citation type="submission" date="2018-02" db="EMBL/GenBank/DDBJ databases">
        <title>Jeotgalibacillus proteolyticum sp. nov. a protease producing bacterium isolated from ocean sediments of Laizhou Bay.</title>
        <authorList>
            <person name="Li Y."/>
        </authorList>
    </citation>
    <scope>NUCLEOTIDE SEQUENCE [LARGE SCALE GENOMIC DNA]</scope>
    <source>
        <strain evidence="2 3">22-7</strain>
    </source>
</reference>
<evidence type="ECO:0000313" key="3">
    <source>
        <dbReference type="Proteomes" id="UP000239047"/>
    </source>
</evidence>
<gene>
    <name evidence="2" type="primary">yabQ</name>
    <name evidence="2" type="ORF">C4B60_20525</name>
</gene>
<dbReference type="AlphaFoldDB" id="A0A2S5G6J0"/>
<feature type="transmembrane region" description="Helical" evidence="1">
    <location>
        <begin position="39"/>
        <end position="61"/>
    </location>
</feature>